<dbReference type="Proteomes" id="UP000015525">
    <property type="component" value="Unassembled WGS sequence"/>
</dbReference>
<accession>T0HAT2</accession>
<dbReference type="AlphaFoldDB" id="T0HAT2"/>
<protein>
    <submittedName>
        <fullName evidence="1">Uncharacterized protein</fullName>
    </submittedName>
</protein>
<proteinExistence type="predicted"/>
<keyword evidence="2" id="KW-1185">Reference proteome</keyword>
<sequence>MADCAIGPRAAWSRSCAVERSGDLLTLRHPGGGFRRFHVVTDGRGLVAADGSEQAAVTVLGKDQIELSIGEDRYRLPATIAAAAKP</sequence>
<dbReference type="PATRIC" id="fig|1329909.3.peg.909"/>
<gene>
    <name evidence="1" type="ORF">L288_04755</name>
</gene>
<name>T0HAT2_9SPHN</name>
<organism evidence="1 2">
    <name type="scientific">Sphingobium quisquiliarum P25</name>
    <dbReference type="NCBI Taxonomy" id="1329909"/>
    <lineage>
        <taxon>Bacteria</taxon>
        <taxon>Pseudomonadati</taxon>
        <taxon>Pseudomonadota</taxon>
        <taxon>Alphaproteobacteria</taxon>
        <taxon>Sphingomonadales</taxon>
        <taxon>Sphingomonadaceae</taxon>
        <taxon>Sphingobium</taxon>
    </lineage>
</organism>
<evidence type="ECO:0000313" key="2">
    <source>
        <dbReference type="Proteomes" id="UP000015525"/>
    </source>
</evidence>
<comment type="caution">
    <text evidence="1">The sequence shown here is derived from an EMBL/GenBank/DDBJ whole genome shotgun (WGS) entry which is preliminary data.</text>
</comment>
<reference evidence="1 2" key="1">
    <citation type="journal article" date="2013" name="Genome Announc.">
        <title>Draft Genome Sequence of Sphingobium quisquiliarum Strain P25T, a Novel Hexachlorocyclohexane (HCH)-Degrading Bacterium Isolated from an HCH Dumpsite.</title>
        <authorList>
            <person name="Kumar Singh A."/>
            <person name="Sangwan N."/>
            <person name="Sharma A."/>
            <person name="Gupta V."/>
            <person name="Khurana J.P."/>
            <person name="Lal R."/>
        </authorList>
    </citation>
    <scope>NUCLEOTIDE SEQUENCE [LARGE SCALE GENOMIC DNA]</scope>
    <source>
        <strain evidence="1 2">P25</strain>
    </source>
</reference>
<evidence type="ECO:0000313" key="1">
    <source>
        <dbReference type="EMBL" id="EQB10127.1"/>
    </source>
</evidence>
<dbReference type="EMBL" id="ATHO01000040">
    <property type="protein sequence ID" value="EQB10127.1"/>
    <property type="molecule type" value="Genomic_DNA"/>
</dbReference>